<evidence type="ECO:0000313" key="2">
    <source>
        <dbReference type="EMBL" id="KAJ1685608.1"/>
    </source>
</evidence>
<accession>A0A9Q0C1N1</accession>
<dbReference type="EMBL" id="JAMQYH010000005">
    <property type="protein sequence ID" value="KAJ1685608.1"/>
    <property type="molecule type" value="Genomic_DNA"/>
</dbReference>
<dbReference type="PANTHER" id="PTHR33384">
    <property type="entry name" value="EXPRESSED PROTEIN"/>
    <property type="match status" value="1"/>
</dbReference>
<dbReference type="Proteomes" id="UP001151287">
    <property type="component" value="Unassembled WGS sequence"/>
</dbReference>
<sequence length="167" mass="18435">MENPIANRKVMDPMLVPEREARSWGNENQPVVYCPKPRHANQHLLLFETLNKSGAYLNRDCNQSEIEFILRQDEAESDSGFFCGSPPIRTNNPLIHDSIFLEKLNSHFAASLTSSSSNSSPSVNSESFTKKPRLEAGSPSSSCGVTSSYKSSPKLRVEGFAVIVSTI</sequence>
<comment type="caution">
    <text evidence="2">The sequence shown here is derived from an EMBL/GenBank/DDBJ whole genome shotgun (WGS) entry which is preliminary data.</text>
</comment>
<name>A0A9Q0C1N1_9POAL</name>
<dbReference type="OrthoDB" id="646413at2759"/>
<dbReference type="AlphaFoldDB" id="A0A9Q0C1N1"/>
<feature type="compositionally biased region" description="Low complexity" evidence="1">
    <location>
        <begin position="138"/>
        <end position="148"/>
    </location>
</feature>
<protein>
    <submittedName>
        <fullName evidence="2">Uncharacterized protein</fullName>
    </submittedName>
</protein>
<proteinExistence type="predicted"/>
<evidence type="ECO:0000256" key="1">
    <source>
        <dbReference type="SAM" id="MobiDB-lite"/>
    </source>
</evidence>
<gene>
    <name evidence="2" type="ORF">LUZ63_016998</name>
</gene>
<dbReference type="PANTHER" id="PTHR33384:SF27">
    <property type="entry name" value="OS05G0102500 PROTEIN"/>
    <property type="match status" value="1"/>
</dbReference>
<feature type="compositionally biased region" description="Low complexity" evidence="1">
    <location>
        <begin position="113"/>
        <end position="127"/>
    </location>
</feature>
<organism evidence="2 3">
    <name type="scientific">Rhynchospora breviuscula</name>
    <dbReference type="NCBI Taxonomy" id="2022672"/>
    <lineage>
        <taxon>Eukaryota</taxon>
        <taxon>Viridiplantae</taxon>
        <taxon>Streptophyta</taxon>
        <taxon>Embryophyta</taxon>
        <taxon>Tracheophyta</taxon>
        <taxon>Spermatophyta</taxon>
        <taxon>Magnoliopsida</taxon>
        <taxon>Liliopsida</taxon>
        <taxon>Poales</taxon>
        <taxon>Cyperaceae</taxon>
        <taxon>Cyperoideae</taxon>
        <taxon>Rhynchosporeae</taxon>
        <taxon>Rhynchospora</taxon>
    </lineage>
</organism>
<feature type="region of interest" description="Disordered" evidence="1">
    <location>
        <begin position="113"/>
        <end position="150"/>
    </location>
</feature>
<keyword evidence="3" id="KW-1185">Reference proteome</keyword>
<reference evidence="2" key="1">
    <citation type="journal article" date="2022" name="Cell">
        <title>Repeat-based holocentromeres influence genome architecture and karyotype evolution.</title>
        <authorList>
            <person name="Hofstatter P.G."/>
            <person name="Thangavel G."/>
            <person name="Lux T."/>
            <person name="Neumann P."/>
            <person name="Vondrak T."/>
            <person name="Novak P."/>
            <person name="Zhang M."/>
            <person name="Costa L."/>
            <person name="Castellani M."/>
            <person name="Scott A."/>
            <person name="Toegelov H."/>
            <person name="Fuchs J."/>
            <person name="Mata-Sucre Y."/>
            <person name="Dias Y."/>
            <person name="Vanzela A.L.L."/>
            <person name="Huettel B."/>
            <person name="Almeida C.C.S."/>
            <person name="Simkova H."/>
            <person name="Souza G."/>
            <person name="Pedrosa-Harand A."/>
            <person name="Macas J."/>
            <person name="Mayer K.F.X."/>
            <person name="Houben A."/>
            <person name="Marques A."/>
        </authorList>
    </citation>
    <scope>NUCLEOTIDE SEQUENCE</scope>
    <source>
        <strain evidence="2">RhyBre1mFocal</strain>
    </source>
</reference>
<evidence type="ECO:0000313" key="3">
    <source>
        <dbReference type="Proteomes" id="UP001151287"/>
    </source>
</evidence>